<dbReference type="Gene3D" id="3.40.33.10">
    <property type="entry name" value="CAP"/>
    <property type="match status" value="1"/>
</dbReference>
<dbReference type="AlphaFoldDB" id="A0AAQ4D2S8"/>
<protein>
    <recommendedName>
        <fullName evidence="2">SCP domain-containing protein</fullName>
    </recommendedName>
</protein>
<accession>A0AAQ4D2S8</accession>
<feature type="domain" description="SCP" evidence="2">
    <location>
        <begin position="18"/>
        <end position="191"/>
    </location>
</feature>
<sequence>MPSHTLSAEEYEDASPWITDILWLRNHYRSQLPLGHLADFPATGNMLEMLWNKLAEVVQALAERCSSPEGIVSHDRPEERTTPTFFKVGQNLFSERGPFATMTVTIKWHFIVRHWFDENYLYSSSKAEKYEAVKGTTYFTQVAWARSYVVGCYFTYNFVHPNVQEANDPNEGVFRTFIYVLNYAPAGNVIEQDLNWPGPPCSHCPEGTVQPDDGSLQGHRCRAGRGQDHDDDRDEGADNHRT</sequence>
<name>A0AAQ4D2S8_AMBAM</name>
<evidence type="ECO:0000313" key="4">
    <source>
        <dbReference type="Proteomes" id="UP001321473"/>
    </source>
</evidence>
<reference evidence="3 4" key="1">
    <citation type="journal article" date="2023" name="Arcadia Sci">
        <title>De novo assembly of a long-read Amblyomma americanum tick genome.</title>
        <authorList>
            <person name="Chou S."/>
            <person name="Poskanzer K.E."/>
            <person name="Rollins M."/>
            <person name="Thuy-Boun P.S."/>
        </authorList>
    </citation>
    <scope>NUCLEOTIDE SEQUENCE [LARGE SCALE GENOMIC DNA]</scope>
    <source>
        <strain evidence="3">F_SG_1</strain>
        <tissue evidence="3">Salivary glands</tissue>
    </source>
</reference>
<comment type="caution">
    <text evidence="3">The sequence shown here is derived from an EMBL/GenBank/DDBJ whole genome shotgun (WGS) entry which is preliminary data.</text>
</comment>
<evidence type="ECO:0000259" key="2">
    <source>
        <dbReference type="SMART" id="SM00198"/>
    </source>
</evidence>
<keyword evidence="4" id="KW-1185">Reference proteome</keyword>
<dbReference type="InterPro" id="IPR001283">
    <property type="entry name" value="CRISP-related"/>
</dbReference>
<dbReference type="SUPFAM" id="SSF55797">
    <property type="entry name" value="PR-1-like"/>
    <property type="match status" value="1"/>
</dbReference>
<feature type="compositionally biased region" description="Basic and acidic residues" evidence="1">
    <location>
        <begin position="225"/>
        <end position="242"/>
    </location>
</feature>
<dbReference type="EMBL" id="JARKHS020035916">
    <property type="protein sequence ID" value="KAK8756768.1"/>
    <property type="molecule type" value="Genomic_DNA"/>
</dbReference>
<dbReference type="Proteomes" id="UP001321473">
    <property type="component" value="Unassembled WGS sequence"/>
</dbReference>
<proteinExistence type="predicted"/>
<gene>
    <name evidence="3" type="ORF">V5799_000536</name>
</gene>
<dbReference type="InterPro" id="IPR035940">
    <property type="entry name" value="CAP_sf"/>
</dbReference>
<evidence type="ECO:0000256" key="1">
    <source>
        <dbReference type="SAM" id="MobiDB-lite"/>
    </source>
</evidence>
<feature type="region of interest" description="Disordered" evidence="1">
    <location>
        <begin position="205"/>
        <end position="242"/>
    </location>
</feature>
<organism evidence="3 4">
    <name type="scientific">Amblyomma americanum</name>
    <name type="common">Lone star tick</name>
    <dbReference type="NCBI Taxonomy" id="6943"/>
    <lineage>
        <taxon>Eukaryota</taxon>
        <taxon>Metazoa</taxon>
        <taxon>Ecdysozoa</taxon>
        <taxon>Arthropoda</taxon>
        <taxon>Chelicerata</taxon>
        <taxon>Arachnida</taxon>
        <taxon>Acari</taxon>
        <taxon>Parasitiformes</taxon>
        <taxon>Ixodida</taxon>
        <taxon>Ixodoidea</taxon>
        <taxon>Ixodidae</taxon>
        <taxon>Amblyomminae</taxon>
        <taxon>Amblyomma</taxon>
    </lineage>
</organism>
<dbReference type="SMART" id="SM00198">
    <property type="entry name" value="SCP"/>
    <property type="match status" value="1"/>
</dbReference>
<evidence type="ECO:0000313" key="3">
    <source>
        <dbReference type="EMBL" id="KAK8756768.1"/>
    </source>
</evidence>
<dbReference type="PANTHER" id="PTHR10334">
    <property type="entry name" value="CYSTEINE-RICH SECRETORY PROTEIN-RELATED"/>
    <property type="match status" value="1"/>
</dbReference>
<dbReference type="InterPro" id="IPR014044">
    <property type="entry name" value="CAP_dom"/>
</dbReference>
<dbReference type="CDD" id="cd05380">
    <property type="entry name" value="CAP_euk"/>
    <property type="match status" value="1"/>
</dbReference>